<evidence type="ECO:0000256" key="3">
    <source>
        <dbReference type="ARBA" id="ARBA00022573"/>
    </source>
</evidence>
<dbReference type="PANTHER" id="PTHR43588">
    <property type="entry name" value="COBALT-PRECORRIN-8 METHYLMUTASE"/>
    <property type="match status" value="1"/>
</dbReference>
<proteinExistence type="inferred from homology"/>
<protein>
    <submittedName>
        <fullName evidence="6">Precorrin-8X methylmutase</fullName>
    </submittedName>
</protein>
<keyword evidence="4" id="KW-0413">Isomerase</keyword>
<comment type="similarity">
    <text evidence="2">Belongs to the CobH/CbiC family.</text>
</comment>
<dbReference type="PANTHER" id="PTHR43588:SF1">
    <property type="entry name" value="COBALT-PRECORRIN-8 METHYLMUTASE"/>
    <property type="match status" value="1"/>
</dbReference>
<evidence type="ECO:0000256" key="2">
    <source>
        <dbReference type="ARBA" id="ARBA00009774"/>
    </source>
</evidence>
<dbReference type="EMBL" id="FUYC01000003">
    <property type="protein sequence ID" value="SKA77128.1"/>
    <property type="molecule type" value="Genomic_DNA"/>
</dbReference>
<dbReference type="SUPFAM" id="SSF63965">
    <property type="entry name" value="Precorrin-8X methylmutase CbiC/CobH"/>
    <property type="match status" value="1"/>
</dbReference>
<organism evidence="6 7">
    <name type="scientific">Paucidesulfovibrio gracilis DSM 16080</name>
    <dbReference type="NCBI Taxonomy" id="1121449"/>
    <lineage>
        <taxon>Bacteria</taxon>
        <taxon>Pseudomonadati</taxon>
        <taxon>Thermodesulfobacteriota</taxon>
        <taxon>Desulfovibrionia</taxon>
        <taxon>Desulfovibrionales</taxon>
        <taxon>Desulfovibrionaceae</taxon>
        <taxon>Paucidesulfovibrio</taxon>
    </lineage>
</organism>
<dbReference type="Gene3D" id="3.40.50.10230">
    <property type="entry name" value="Cobalamin biosynthesis CobH/CbiC, precorrin-8X methylmutase"/>
    <property type="match status" value="1"/>
</dbReference>
<dbReference type="STRING" id="1121449.SAMN02745704_00950"/>
<dbReference type="Pfam" id="PF02570">
    <property type="entry name" value="CbiC"/>
    <property type="match status" value="1"/>
</dbReference>
<sequence>MSNDPLSLIHAVRPDEIERRSLSIIDDEVPQPRPYAGIAWEIVRRMIHTTADFDLLQLVRFQADAIVSGLNALKAGAAIVTDTRMAQMGIPLRRMAPLGCSVQCLMNDPAVAARAKAQGTTRALAAVDAIVEQDQDMDGAPSRIWVIGNAPTALLRLLEHVQNGRTLPALVVGMPVGFVNAAESKELLMRQGGLPSISIQGRKGGSALAACVVNALADVVLREQGAPCHTGHPEARTGKD</sequence>
<dbReference type="UniPathway" id="UPA00148"/>
<evidence type="ECO:0000256" key="4">
    <source>
        <dbReference type="ARBA" id="ARBA00023235"/>
    </source>
</evidence>
<reference evidence="6 7" key="1">
    <citation type="submission" date="2017-02" db="EMBL/GenBank/DDBJ databases">
        <authorList>
            <person name="Peterson S.W."/>
        </authorList>
    </citation>
    <scope>NUCLEOTIDE SEQUENCE [LARGE SCALE GENOMIC DNA]</scope>
    <source>
        <strain evidence="6 7">DSM 16080</strain>
    </source>
</reference>
<name>A0A1T4WJP5_9BACT</name>
<gene>
    <name evidence="6" type="ORF">SAMN02745704_00950</name>
</gene>
<dbReference type="InterPro" id="IPR036588">
    <property type="entry name" value="CobH/CbiC_sf"/>
</dbReference>
<keyword evidence="7" id="KW-1185">Reference proteome</keyword>
<evidence type="ECO:0000313" key="6">
    <source>
        <dbReference type="EMBL" id="SKA77128.1"/>
    </source>
</evidence>
<dbReference type="GO" id="GO:0016993">
    <property type="term" value="F:precorrin-8X methylmutase activity"/>
    <property type="evidence" value="ECO:0007669"/>
    <property type="project" value="InterPro"/>
</dbReference>
<dbReference type="RefSeq" id="WP_078716534.1">
    <property type="nucleotide sequence ID" value="NZ_FUYC01000003.1"/>
</dbReference>
<dbReference type="GO" id="GO:0009236">
    <property type="term" value="P:cobalamin biosynthetic process"/>
    <property type="evidence" value="ECO:0007669"/>
    <property type="project" value="UniProtKB-UniPathway"/>
</dbReference>
<feature type="domain" description="Cobalamin biosynthesis precorrin-8X methylmutase CobH/CbiC" evidence="5">
    <location>
        <begin position="16"/>
        <end position="218"/>
    </location>
</feature>
<dbReference type="AlphaFoldDB" id="A0A1T4WJP5"/>
<evidence type="ECO:0000259" key="5">
    <source>
        <dbReference type="Pfam" id="PF02570"/>
    </source>
</evidence>
<comment type="pathway">
    <text evidence="1">Cofactor biosynthesis; adenosylcobalamin biosynthesis.</text>
</comment>
<evidence type="ECO:0000256" key="1">
    <source>
        <dbReference type="ARBA" id="ARBA00004953"/>
    </source>
</evidence>
<dbReference type="Proteomes" id="UP000190027">
    <property type="component" value="Unassembled WGS sequence"/>
</dbReference>
<accession>A0A1T4WJP5</accession>
<evidence type="ECO:0000313" key="7">
    <source>
        <dbReference type="Proteomes" id="UP000190027"/>
    </source>
</evidence>
<dbReference type="InterPro" id="IPR003722">
    <property type="entry name" value="Cbl_synth_CobH/CbiC"/>
</dbReference>
<keyword evidence="3" id="KW-0169">Cobalamin biosynthesis</keyword>